<dbReference type="Gene3D" id="3.40.50.970">
    <property type="match status" value="2"/>
</dbReference>
<feature type="domain" description="Thiamine pyrophosphate enzyme N-terminal TPP-binding" evidence="8">
    <location>
        <begin position="4"/>
        <end position="120"/>
    </location>
</feature>
<dbReference type="GO" id="GO:0009099">
    <property type="term" value="P:L-valine biosynthetic process"/>
    <property type="evidence" value="ECO:0007669"/>
    <property type="project" value="TreeGrafter"/>
</dbReference>
<dbReference type="GO" id="GO:0050660">
    <property type="term" value="F:flavin adenine dinucleotide binding"/>
    <property type="evidence" value="ECO:0007669"/>
    <property type="project" value="TreeGrafter"/>
</dbReference>
<dbReference type="OrthoDB" id="6837at2157"/>
<dbReference type="PANTHER" id="PTHR18968">
    <property type="entry name" value="THIAMINE PYROPHOSPHATE ENZYMES"/>
    <property type="match status" value="1"/>
</dbReference>
<dbReference type="EMBL" id="WGGD01000005">
    <property type="protein sequence ID" value="MUN28959.1"/>
    <property type="molecule type" value="Genomic_DNA"/>
</dbReference>
<comment type="catalytic activity">
    <reaction evidence="6">
        <text>a 2-oxocarboxylate + 2 oxidized [2Fe-2S]-[ferredoxin] + CoA = an acyl-CoA + 2 reduced [2Fe-2S]-[ferredoxin] + CO2 + H(+)</text>
        <dbReference type="Rhea" id="RHEA:42316"/>
        <dbReference type="Rhea" id="RHEA-COMP:10000"/>
        <dbReference type="Rhea" id="RHEA-COMP:10001"/>
        <dbReference type="ChEBI" id="CHEBI:15378"/>
        <dbReference type="ChEBI" id="CHEBI:16526"/>
        <dbReference type="ChEBI" id="CHEBI:33737"/>
        <dbReference type="ChEBI" id="CHEBI:33738"/>
        <dbReference type="ChEBI" id="CHEBI:35179"/>
        <dbReference type="ChEBI" id="CHEBI:57287"/>
        <dbReference type="ChEBI" id="CHEBI:58342"/>
        <dbReference type="EC" id="1.2.7.11"/>
    </reaction>
</comment>
<dbReference type="InterPro" id="IPR029035">
    <property type="entry name" value="DHS-like_NAD/FAD-binding_dom"/>
</dbReference>
<dbReference type="Pfam" id="PF02775">
    <property type="entry name" value="TPP_enzyme_C"/>
    <property type="match status" value="1"/>
</dbReference>
<proteinExistence type="inferred from homology"/>
<gene>
    <name evidence="9" type="ORF">GC250_05795</name>
</gene>
<sequence length="515" mass="57285">MDVNAAQVIIKTLRGLGIKRVFSTTGTDHVAFLVEDFPELVLVKHELEAISAAIGSSLKGEMGCALLHTVPGTGNSLGAIMNAFTSRIPLIIMAGIAPITEGGIGKNLRTHWTQEVKDQREIVRQITKLDMEIKDPLMAEQVLVRAYSVAMSEPRGPVYIAFSREVSLGESQIRNKKPSYYEPGPTLDKINKVKEMIEESENPIIVTWRAGRRRQWFHSLKSFAERSNIPVMNFAGEVLNYPSTGKMSIVNADLNKNDLIIVVESEVPWSPPDKVKGSVIKVDVDPLYSYLPTYGFDCTLCIQSTVSSLFDNLQVRKKDFEVKDWRKELKMEVEKLSSMSKVNPRYLSWEIGRLKPDTIYNEYVLNPVYAMPENFASYFADLSSNHLGWTLGASIGGALVSGGYSVVTMGDGAFILGVPEAFYDLAVSLSIPVTVVIYDNSGYLAVEENVEAVTDRTPLEGVKYKRFKIGETVKAFNGFYRLVEEPCEVPDALREAKRETMMGKISVVQVITQGR</sequence>
<evidence type="ECO:0000256" key="3">
    <source>
        <dbReference type="ARBA" id="ARBA00011631"/>
    </source>
</evidence>
<name>A0A6A9QLC7_SULME</name>
<feature type="domain" description="Thiamine pyrophosphate enzyme TPP-binding" evidence="7">
    <location>
        <begin position="377"/>
        <end position="502"/>
    </location>
</feature>
<dbReference type="GO" id="GO:0005948">
    <property type="term" value="C:acetolactate synthase complex"/>
    <property type="evidence" value="ECO:0007669"/>
    <property type="project" value="TreeGrafter"/>
</dbReference>
<comment type="caution">
    <text evidence="9">The sequence shown here is derived from an EMBL/GenBank/DDBJ whole genome shotgun (WGS) entry which is preliminary data.</text>
</comment>
<evidence type="ECO:0000256" key="5">
    <source>
        <dbReference type="ARBA" id="ARBA00023052"/>
    </source>
</evidence>
<dbReference type="SUPFAM" id="SSF52518">
    <property type="entry name" value="Thiamin diphosphate-binding fold (THDP-binding)"/>
    <property type="match status" value="2"/>
</dbReference>
<keyword evidence="10" id="KW-1185">Reference proteome</keyword>
<evidence type="ECO:0000313" key="9">
    <source>
        <dbReference type="EMBL" id="MUN28959.1"/>
    </source>
</evidence>
<reference evidence="9 10" key="1">
    <citation type="submission" date="2019-10" db="EMBL/GenBank/DDBJ databases">
        <title>Sequencing and Assembly of Multiple Reported Metal-Biooxidizing Members of the Extremely Thermoacidophilic Archaeal Family Sulfolobaceae.</title>
        <authorList>
            <person name="Counts J.A."/>
            <person name="Kelly R.M."/>
        </authorList>
    </citation>
    <scope>NUCLEOTIDE SEQUENCE [LARGE SCALE GENOMIC DNA]</scope>
    <source>
        <strain evidence="9 10">DSM 6482</strain>
    </source>
</reference>
<evidence type="ECO:0000259" key="7">
    <source>
        <dbReference type="Pfam" id="PF02775"/>
    </source>
</evidence>
<evidence type="ECO:0000259" key="8">
    <source>
        <dbReference type="Pfam" id="PF02776"/>
    </source>
</evidence>
<dbReference type="EC" id="1.2.7.11" evidence="4"/>
<dbReference type="SUPFAM" id="SSF52467">
    <property type="entry name" value="DHS-like NAD/FAD-binding domain"/>
    <property type="match status" value="1"/>
</dbReference>
<keyword evidence="5" id="KW-0786">Thiamine pyrophosphate</keyword>
<dbReference type="InterPro" id="IPR029061">
    <property type="entry name" value="THDP-binding"/>
</dbReference>
<evidence type="ECO:0000256" key="1">
    <source>
        <dbReference type="ARBA" id="ARBA00003908"/>
    </source>
</evidence>
<evidence type="ECO:0000256" key="2">
    <source>
        <dbReference type="ARBA" id="ARBA00007812"/>
    </source>
</evidence>
<dbReference type="GO" id="GO:0047553">
    <property type="term" value="F:2-oxoglutarate synthase activity"/>
    <property type="evidence" value="ECO:0007669"/>
    <property type="project" value="UniProtKB-ARBA"/>
</dbReference>
<dbReference type="GO" id="GO:0009097">
    <property type="term" value="P:isoleucine biosynthetic process"/>
    <property type="evidence" value="ECO:0007669"/>
    <property type="project" value="TreeGrafter"/>
</dbReference>
<dbReference type="InterPro" id="IPR045229">
    <property type="entry name" value="TPP_enz"/>
</dbReference>
<dbReference type="PANTHER" id="PTHR18968:SF13">
    <property type="entry name" value="ACETOLACTATE SYNTHASE CATALYTIC SUBUNIT, MITOCHONDRIAL"/>
    <property type="match status" value="1"/>
</dbReference>
<dbReference type="GO" id="GO:0030976">
    <property type="term" value="F:thiamine pyrophosphate binding"/>
    <property type="evidence" value="ECO:0007669"/>
    <property type="project" value="InterPro"/>
</dbReference>
<evidence type="ECO:0000256" key="4">
    <source>
        <dbReference type="ARBA" id="ARBA00012691"/>
    </source>
</evidence>
<dbReference type="Gene3D" id="3.40.50.1220">
    <property type="entry name" value="TPP-binding domain"/>
    <property type="match status" value="1"/>
</dbReference>
<accession>A0A6A9QLC7</accession>
<evidence type="ECO:0000256" key="6">
    <source>
        <dbReference type="ARBA" id="ARBA00048893"/>
    </source>
</evidence>
<organism evidence="9 10">
    <name type="scientific">Sulfuracidifex metallicus DSM 6482 = JCM 9184</name>
    <dbReference type="NCBI Taxonomy" id="523847"/>
    <lineage>
        <taxon>Archaea</taxon>
        <taxon>Thermoproteota</taxon>
        <taxon>Thermoprotei</taxon>
        <taxon>Sulfolobales</taxon>
        <taxon>Sulfolobaceae</taxon>
        <taxon>Sulfuracidifex</taxon>
    </lineage>
</organism>
<dbReference type="GO" id="GO:0018491">
    <property type="term" value="F:2-oxobutyrate synthase activity"/>
    <property type="evidence" value="ECO:0007669"/>
    <property type="project" value="UniProtKB-ARBA"/>
</dbReference>
<dbReference type="GO" id="GO:0019164">
    <property type="term" value="F:pyruvate synthase activity"/>
    <property type="evidence" value="ECO:0007669"/>
    <property type="project" value="UniProtKB-ARBA"/>
</dbReference>
<comment type="similarity">
    <text evidence="2">Belongs to the TPP enzyme family.</text>
</comment>
<dbReference type="Pfam" id="PF02776">
    <property type="entry name" value="TPP_enzyme_N"/>
    <property type="match status" value="1"/>
</dbReference>
<dbReference type="CDD" id="cd07035">
    <property type="entry name" value="TPP_PYR_POX_like"/>
    <property type="match status" value="1"/>
</dbReference>
<comment type="subunit">
    <text evidence="3">Heterodimer composed of an alpha and a beta subunit.</text>
</comment>
<dbReference type="Proteomes" id="UP000470772">
    <property type="component" value="Unassembled WGS sequence"/>
</dbReference>
<dbReference type="GO" id="GO:0003984">
    <property type="term" value="F:acetolactate synthase activity"/>
    <property type="evidence" value="ECO:0007669"/>
    <property type="project" value="TreeGrafter"/>
</dbReference>
<protein>
    <recommendedName>
        <fullName evidence="4">2-oxoacid oxidoreductase (ferredoxin)</fullName>
        <ecNumber evidence="4">1.2.7.11</ecNumber>
    </recommendedName>
</protein>
<dbReference type="AlphaFoldDB" id="A0A6A9QLC7"/>
<dbReference type="InterPro" id="IPR011766">
    <property type="entry name" value="TPP_enzyme_TPP-bd"/>
</dbReference>
<dbReference type="InterPro" id="IPR012001">
    <property type="entry name" value="Thiamin_PyroP_enz_TPP-bd_dom"/>
</dbReference>
<evidence type="ECO:0000313" key="10">
    <source>
        <dbReference type="Proteomes" id="UP000470772"/>
    </source>
</evidence>
<comment type="function">
    <text evidence="1">Catalyzes the coenzyme A-dependent oxidative decarboxylation of different 2-oxoacids such as 2-oxoglutarate, pyruvate and 2-oxobutyrate to form their CoA derivatives.</text>
</comment>